<evidence type="ECO:0000256" key="2">
    <source>
        <dbReference type="ARBA" id="ARBA00023172"/>
    </source>
</evidence>
<feature type="domain" description="Resolvase/invertase-type recombinase catalytic" evidence="3">
    <location>
        <begin position="8"/>
        <end position="154"/>
    </location>
</feature>
<dbReference type="Pfam" id="PF00239">
    <property type="entry name" value="Resolvase"/>
    <property type="match status" value="1"/>
</dbReference>
<dbReference type="PANTHER" id="PTHR30461">
    <property type="entry name" value="DNA-INVERTASE FROM LAMBDOID PROPHAGE"/>
    <property type="match status" value="1"/>
</dbReference>
<reference evidence="5 6" key="1">
    <citation type="submission" date="2019-09" db="EMBL/GenBank/DDBJ databases">
        <authorList>
            <person name="Duangmal K."/>
            <person name="Teo W.F.A."/>
            <person name="Lipun K."/>
        </authorList>
    </citation>
    <scope>NUCLEOTIDE SEQUENCE [LARGE SCALE GENOMIC DNA]</scope>
    <source>
        <strain evidence="5 6">K1PN6</strain>
    </source>
</reference>
<name>A0A5N8X7X4_9ACTN</name>
<dbReference type="SUPFAM" id="SSF53041">
    <property type="entry name" value="Resolvase-like"/>
    <property type="match status" value="1"/>
</dbReference>
<dbReference type="GO" id="GO:0003677">
    <property type="term" value="F:DNA binding"/>
    <property type="evidence" value="ECO:0007669"/>
    <property type="project" value="UniProtKB-KW"/>
</dbReference>
<sequence>MGRSPRALIAVRLTVQTESTTSPERQVEDCTSFCEVRGWEVAGVARDLSVSATAVPPWKRPELSRWLDDRAPEFDVIVFWRLDRFVRRVGDLHQMIEWAESHGGKGLVSATEPFDLTSPTGRATATMIATFAQMEARAAAERVASSRAHLLTSTRWGGSSPPFGYRTYAKDGARYLEINPETADIVREAARRVMGGEPVNAICRDFEERGVPSPADTYQRNKSGKDFVWYPRTLKGILTSPTLLGWKTRNEDVPGKKYKKRVMVHGQDGRPIRVAEGVLDQEFFDRLQDALAGSTSPISRRSATPRTPLLNVIKCGGCGKNLQLHTTKKRRKDGTYRVTEKIRCLSRAGSPACRGYAFLPDEEIVTPVLRILLQDIGETPVTRRVYVPRAEGESRNPSEGADEDQWQFVPLGTTFTERWQSMGITEIGEDLIHAGITVRCHPGERGGHVAEIPEDFGERLAKFLNWPDRQ</sequence>
<keyword evidence="1" id="KW-0238">DNA-binding</keyword>
<dbReference type="SMART" id="SM00857">
    <property type="entry name" value="Resolvase"/>
    <property type="match status" value="1"/>
</dbReference>
<dbReference type="PROSITE" id="PS51737">
    <property type="entry name" value="RECOMBINASE_DNA_BIND"/>
    <property type="match status" value="1"/>
</dbReference>
<organism evidence="5 6">
    <name type="scientific">Streptomyces acidicola</name>
    <dbReference type="NCBI Taxonomy" id="2596892"/>
    <lineage>
        <taxon>Bacteria</taxon>
        <taxon>Bacillati</taxon>
        <taxon>Actinomycetota</taxon>
        <taxon>Actinomycetes</taxon>
        <taxon>Kitasatosporales</taxon>
        <taxon>Streptomycetaceae</taxon>
        <taxon>Streptomyces</taxon>
    </lineage>
</organism>
<dbReference type="Gene3D" id="3.90.1750.20">
    <property type="entry name" value="Putative Large Serine Recombinase, Chain B, Domain 2"/>
    <property type="match status" value="1"/>
</dbReference>
<dbReference type="InterPro" id="IPR006119">
    <property type="entry name" value="Resolv_N"/>
</dbReference>
<dbReference type="RefSeq" id="WP_152870421.1">
    <property type="nucleotide sequence ID" value="NZ_VMNX01000395.1"/>
</dbReference>
<dbReference type="Pfam" id="PF07508">
    <property type="entry name" value="Recombinase"/>
    <property type="match status" value="1"/>
</dbReference>
<dbReference type="Proteomes" id="UP000373149">
    <property type="component" value="Unassembled WGS sequence"/>
</dbReference>
<comment type="caution">
    <text evidence="5">The sequence shown here is derived from an EMBL/GenBank/DDBJ whole genome shotgun (WGS) entry which is preliminary data.</text>
</comment>
<keyword evidence="2" id="KW-0233">DNA recombination</keyword>
<proteinExistence type="predicted"/>
<dbReference type="InterPro" id="IPR011109">
    <property type="entry name" value="DNA_bind_recombinase_dom"/>
</dbReference>
<evidence type="ECO:0000256" key="1">
    <source>
        <dbReference type="ARBA" id="ARBA00023125"/>
    </source>
</evidence>
<feature type="domain" description="Recombinase" evidence="4">
    <location>
        <begin position="162"/>
        <end position="297"/>
    </location>
</feature>
<evidence type="ECO:0000259" key="3">
    <source>
        <dbReference type="PROSITE" id="PS51736"/>
    </source>
</evidence>
<evidence type="ECO:0000313" key="6">
    <source>
        <dbReference type="Proteomes" id="UP000373149"/>
    </source>
</evidence>
<dbReference type="InterPro" id="IPR038109">
    <property type="entry name" value="DNA_bind_recomb_sf"/>
</dbReference>
<protein>
    <submittedName>
        <fullName evidence="5">Recombinase family protein</fullName>
    </submittedName>
</protein>
<dbReference type="EMBL" id="VMNX01000395">
    <property type="protein sequence ID" value="MPY55254.1"/>
    <property type="molecule type" value="Genomic_DNA"/>
</dbReference>
<dbReference type="InterPro" id="IPR050639">
    <property type="entry name" value="SSR_resolvase"/>
</dbReference>
<dbReference type="PROSITE" id="PS51736">
    <property type="entry name" value="RECOMBINASES_3"/>
    <property type="match status" value="1"/>
</dbReference>
<dbReference type="InterPro" id="IPR036162">
    <property type="entry name" value="Resolvase-like_N_sf"/>
</dbReference>
<evidence type="ECO:0000313" key="5">
    <source>
        <dbReference type="EMBL" id="MPY55254.1"/>
    </source>
</evidence>
<dbReference type="PANTHER" id="PTHR30461:SF2">
    <property type="entry name" value="SERINE RECOMBINASE PINE-RELATED"/>
    <property type="match status" value="1"/>
</dbReference>
<dbReference type="CDD" id="cd00338">
    <property type="entry name" value="Ser_Recombinase"/>
    <property type="match status" value="1"/>
</dbReference>
<dbReference type="GO" id="GO:0000150">
    <property type="term" value="F:DNA strand exchange activity"/>
    <property type="evidence" value="ECO:0007669"/>
    <property type="project" value="InterPro"/>
</dbReference>
<dbReference type="Gene3D" id="3.40.50.1390">
    <property type="entry name" value="Resolvase, N-terminal catalytic domain"/>
    <property type="match status" value="1"/>
</dbReference>
<evidence type="ECO:0000259" key="4">
    <source>
        <dbReference type="PROSITE" id="PS51737"/>
    </source>
</evidence>
<keyword evidence="6" id="KW-1185">Reference proteome</keyword>
<dbReference type="AlphaFoldDB" id="A0A5N8X7X4"/>
<gene>
    <name evidence="5" type="ORF">FPZ41_44625</name>
</gene>
<accession>A0A5N8X7X4</accession>